<dbReference type="PANTHER" id="PTHR30126">
    <property type="entry name" value="HTH-TYPE TRANSCRIPTIONAL REGULATOR"/>
    <property type="match status" value="1"/>
</dbReference>
<dbReference type="FunFam" id="1.10.10.10:FF:000001">
    <property type="entry name" value="LysR family transcriptional regulator"/>
    <property type="match status" value="1"/>
</dbReference>
<evidence type="ECO:0000256" key="3">
    <source>
        <dbReference type="ARBA" id="ARBA00023125"/>
    </source>
</evidence>
<comment type="similarity">
    <text evidence="1">Belongs to the LysR transcriptional regulatory family.</text>
</comment>
<comment type="caution">
    <text evidence="6">The sequence shown here is derived from an EMBL/GenBank/DDBJ whole genome shotgun (WGS) entry which is preliminary data.</text>
</comment>
<evidence type="ECO:0000256" key="1">
    <source>
        <dbReference type="ARBA" id="ARBA00009437"/>
    </source>
</evidence>
<evidence type="ECO:0000313" key="6">
    <source>
        <dbReference type="EMBL" id="GEP41689.1"/>
    </source>
</evidence>
<dbReference type="GO" id="GO:0003700">
    <property type="term" value="F:DNA-binding transcription factor activity"/>
    <property type="evidence" value="ECO:0007669"/>
    <property type="project" value="InterPro"/>
</dbReference>
<dbReference type="InterPro" id="IPR000847">
    <property type="entry name" value="LysR_HTH_N"/>
</dbReference>
<proteinExistence type="inferred from homology"/>
<dbReference type="Gene3D" id="3.40.190.290">
    <property type="match status" value="1"/>
</dbReference>
<dbReference type="EMBL" id="BKAG01000004">
    <property type="protein sequence ID" value="GEP41689.1"/>
    <property type="molecule type" value="Genomic_DNA"/>
</dbReference>
<dbReference type="SUPFAM" id="SSF46785">
    <property type="entry name" value="Winged helix' DNA-binding domain"/>
    <property type="match status" value="1"/>
</dbReference>
<evidence type="ECO:0000256" key="4">
    <source>
        <dbReference type="ARBA" id="ARBA00023163"/>
    </source>
</evidence>
<evidence type="ECO:0000313" key="7">
    <source>
        <dbReference type="Proteomes" id="UP000321577"/>
    </source>
</evidence>
<gene>
    <name evidence="6" type="primary">oxyR</name>
    <name evidence="6" type="ORF">BGE01nite_09800</name>
</gene>
<keyword evidence="3" id="KW-0238">DNA-binding</keyword>
<accession>A0A512M4M8</accession>
<evidence type="ECO:0000259" key="5">
    <source>
        <dbReference type="PROSITE" id="PS50931"/>
    </source>
</evidence>
<dbReference type="InterPro" id="IPR036390">
    <property type="entry name" value="WH_DNA-bd_sf"/>
</dbReference>
<dbReference type="Proteomes" id="UP000321577">
    <property type="component" value="Unassembled WGS sequence"/>
</dbReference>
<dbReference type="PROSITE" id="PS50931">
    <property type="entry name" value="HTH_LYSR"/>
    <property type="match status" value="1"/>
</dbReference>
<keyword evidence="7" id="KW-1185">Reference proteome</keyword>
<keyword evidence="4" id="KW-0804">Transcription</keyword>
<organism evidence="6 7">
    <name type="scientific">Brevifollis gellanilyticus</name>
    <dbReference type="NCBI Taxonomy" id="748831"/>
    <lineage>
        <taxon>Bacteria</taxon>
        <taxon>Pseudomonadati</taxon>
        <taxon>Verrucomicrobiota</taxon>
        <taxon>Verrucomicrobiia</taxon>
        <taxon>Verrucomicrobiales</taxon>
        <taxon>Verrucomicrobiaceae</taxon>
    </lineage>
</organism>
<dbReference type="Pfam" id="PF00126">
    <property type="entry name" value="HTH_1"/>
    <property type="match status" value="1"/>
</dbReference>
<dbReference type="GO" id="GO:0000976">
    <property type="term" value="F:transcription cis-regulatory region binding"/>
    <property type="evidence" value="ECO:0007669"/>
    <property type="project" value="TreeGrafter"/>
</dbReference>
<dbReference type="PRINTS" id="PR00039">
    <property type="entry name" value="HTHLYSR"/>
</dbReference>
<dbReference type="PANTHER" id="PTHR30126:SF40">
    <property type="entry name" value="HTH-TYPE TRANSCRIPTIONAL REGULATOR GLTR"/>
    <property type="match status" value="1"/>
</dbReference>
<feature type="domain" description="HTH lysR-type" evidence="5">
    <location>
        <begin position="17"/>
        <end position="74"/>
    </location>
</feature>
<dbReference type="CDD" id="cd05466">
    <property type="entry name" value="PBP2_LTTR_substrate"/>
    <property type="match status" value="1"/>
</dbReference>
<dbReference type="AlphaFoldDB" id="A0A512M4M8"/>
<sequence>MQVLLQAVQQYLSTKPFDLHALHLFHLVVKHRSFTRAAREAGLSPSALTRQMQSLEQRLGLSLIQRTTRSVEVTEAGKFLATEAARLIGSVTSALDGLHANFGSAKPEVRVSVSRTLAMAHMPGLFHANHQRHPEVVCRVSYHPSSTILTALDANETDIGVLCPPSPLPDTVRVTHRFKDRFELIAPAELAGKAPLKRQDRLKVWLQAQPWLMLDATTNTGKALRRWMSRQHLSVQPAMELDSFDLIINLVASGFGLALVPRRALALYRRKESIVILPMAAHFEREVVALTRKHRKLPLHVERFVENILF</sequence>
<name>A0A512M4M8_9BACT</name>
<evidence type="ECO:0000256" key="2">
    <source>
        <dbReference type="ARBA" id="ARBA00023015"/>
    </source>
</evidence>
<protein>
    <submittedName>
        <fullName evidence="6">LysR family transcriptional regulator</fullName>
    </submittedName>
</protein>
<dbReference type="InterPro" id="IPR036388">
    <property type="entry name" value="WH-like_DNA-bd_sf"/>
</dbReference>
<dbReference type="Pfam" id="PF03466">
    <property type="entry name" value="LysR_substrate"/>
    <property type="match status" value="1"/>
</dbReference>
<dbReference type="SUPFAM" id="SSF53850">
    <property type="entry name" value="Periplasmic binding protein-like II"/>
    <property type="match status" value="1"/>
</dbReference>
<reference evidence="6 7" key="1">
    <citation type="submission" date="2019-07" db="EMBL/GenBank/DDBJ databases">
        <title>Whole genome shotgun sequence of Brevifollis gellanilyticus NBRC 108608.</title>
        <authorList>
            <person name="Hosoyama A."/>
            <person name="Uohara A."/>
            <person name="Ohji S."/>
            <person name="Ichikawa N."/>
        </authorList>
    </citation>
    <scope>NUCLEOTIDE SEQUENCE [LARGE SCALE GENOMIC DNA]</scope>
    <source>
        <strain evidence="6 7">NBRC 108608</strain>
    </source>
</reference>
<keyword evidence="2" id="KW-0805">Transcription regulation</keyword>
<dbReference type="Gene3D" id="1.10.10.10">
    <property type="entry name" value="Winged helix-like DNA-binding domain superfamily/Winged helix DNA-binding domain"/>
    <property type="match status" value="1"/>
</dbReference>
<dbReference type="InterPro" id="IPR005119">
    <property type="entry name" value="LysR_subst-bd"/>
</dbReference>